<feature type="transmembrane region" description="Helical" evidence="8">
    <location>
        <begin position="111"/>
        <end position="131"/>
    </location>
</feature>
<organism evidence="10 11">
    <name type="scientific">Staphylococcus marylandisciuri</name>
    <dbReference type="NCBI Taxonomy" id="2981529"/>
    <lineage>
        <taxon>Bacteria</taxon>
        <taxon>Bacillati</taxon>
        <taxon>Bacillota</taxon>
        <taxon>Bacilli</taxon>
        <taxon>Bacillales</taxon>
        <taxon>Staphylococcaceae</taxon>
        <taxon>Staphylococcus</taxon>
    </lineage>
</organism>
<evidence type="ECO:0000256" key="4">
    <source>
        <dbReference type="ARBA" id="ARBA00022692"/>
    </source>
</evidence>
<evidence type="ECO:0000313" key="10">
    <source>
        <dbReference type="EMBL" id="MCU5745301.1"/>
    </source>
</evidence>
<feature type="transmembrane region" description="Helical" evidence="8">
    <location>
        <begin position="360"/>
        <end position="380"/>
    </location>
</feature>
<dbReference type="CDD" id="cd17321">
    <property type="entry name" value="MFS_MMR_MDR_like"/>
    <property type="match status" value="1"/>
</dbReference>
<keyword evidence="4 8" id="KW-0812">Transmembrane</keyword>
<dbReference type="InterPro" id="IPR011701">
    <property type="entry name" value="MFS"/>
</dbReference>
<feature type="domain" description="Major facilitator superfamily (MFS) profile" evidence="9">
    <location>
        <begin position="13"/>
        <end position="460"/>
    </location>
</feature>
<feature type="transmembrane region" description="Helical" evidence="8">
    <location>
        <begin position="138"/>
        <end position="158"/>
    </location>
</feature>
<keyword evidence="6 8" id="KW-0472">Membrane</keyword>
<evidence type="ECO:0000256" key="1">
    <source>
        <dbReference type="ARBA" id="ARBA00004651"/>
    </source>
</evidence>
<keyword evidence="3" id="KW-0813">Transport</keyword>
<comment type="subcellular location">
    <subcellularLocation>
        <location evidence="1">Cell membrane</location>
        <topology evidence="1">Multi-pass membrane protein</topology>
    </subcellularLocation>
</comment>
<evidence type="ECO:0000256" key="6">
    <source>
        <dbReference type="ARBA" id="ARBA00023136"/>
    </source>
</evidence>
<comment type="caution">
    <text evidence="10">The sequence shown here is derived from an EMBL/GenBank/DDBJ whole genome shotgun (WGS) entry which is preliminary data.</text>
</comment>
<feature type="transmembrane region" description="Helical" evidence="8">
    <location>
        <begin position="227"/>
        <end position="251"/>
    </location>
</feature>
<gene>
    <name evidence="10" type="ORF">N9R04_01020</name>
</gene>
<dbReference type="Pfam" id="PF07690">
    <property type="entry name" value="MFS_1"/>
    <property type="match status" value="2"/>
</dbReference>
<feature type="transmembrane region" description="Helical" evidence="8">
    <location>
        <begin position="12"/>
        <end position="28"/>
    </location>
</feature>
<feature type="transmembrane region" description="Helical" evidence="8">
    <location>
        <begin position="438"/>
        <end position="456"/>
    </location>
</feature>
<feature type="transmembrane region" description="Helical" evidence="8">
    <location>
        <begin position="82"/>
        <end position="105"/>
    </location>
</feature>
<evidence type="ECO:0000256" key="8">
    <source>
        <dbReference type="SAM" id="Phobius"/>
    </source>
</evidence>
<feature type="transmembrane region" description="Helical" evidence="8">
    <location>
        <begin position="48"/>
        <end position="70"/>
    </location>
</feature>
<keyword evidence="5 8" id="KW-1133">Transmembrane helix</keyword>
<dbReference type="InterPro" id="IPR020846">
    <property type="entry name" value="MFS_dom"/>
</dbReference>
<dbReference type="PANTHER" id="PTHR42718">
    <property type="entry name" value="MAJOR FACILITATOR SUPERFAMILY MULTIDRUG TRANSPORTER MFSC"/>
    <property type="match status" value="1"/>
</dbReference>
<sequence>MNKARTFEGDNRLLAGIFLSVITFWLFANSLVNVVPTLQESFDAQMGVINAAVSLTALLCGLLVVGAGGLADKYGRMKLTYIGLILSIIGSALIIIPGSSSFLIIGRAIQGISGACIMPATLAIINTYYIGTHRQRALTYWSIGSWGGSGICSVFGGFMATYVGWRSIFIISIIVALLSMLLIKHTPESKAPKDEKSSSERFDFLGLILLVVAMLSINMIITQASDYGLFSFSIMGLSGLFLLSLIAFIIWENKYANPLIDFNLFKHKGYTGATLSNFLLNAVFGTTIVANTYFQSGLNFKESQAGYITLTYLISVLLMIPVGEKVLQVMGPKRPMMIGASLNALGIILLMMVFLPPTVYVTTCIIGYLIYGLGLGMYATPSTDTAVSTAPDDKVGVASGVYKMASSLGNSFGLAISSTLFSMMSARMSAEVGITTGLGFNLLCALLALILIWCLVPKGK</sequence>
<evidence type="ECO:0000256" key="2">
    <source>
        <dbReference type="ARBA" id="ARBA00007520"/>
    </source>
</evidence>
<keyword evidence="11" id="KW-1185">Reference proteome</keyword>
<evidence type="ECO:0000256" key="3">
    <source>
        <dbReference type="ARBA" id="ARBA00022448"/>
    </source>
</evidence>
<dbReference type="Gene3D" id="1.20.1250.20">
    <property type="entry name" value="MFS general substrate transporter like domains"/>
    <property type="match status" value="1"/>
</dbReference>
<protein>
    <recommendedName>
        <fullName evidence="7">Quinolone resistance protein NorB</fullName>
    </recommendedName>
</protein>
<dbReference type="Gene3D" id="1.20.1720.10">
    <property type="entry name" value="Multidrug resistance protein D"/>
    <property type="match status" value="1"/>
</dbReference>
<dbReference type="EMBL" id="JAOPKZ010000002">
    <property type="protein sequence ID" value="MCU5745301.1"/>
    <property type="molecule type" value="Genomic_DNA"/>
</dbReference>
<dbReference type="InterPro" id="IPR036259">
    <property type="entry name" value="MFS_trans_sf"/>
</dbReference>
<dbReference type="SUPFAM" id="SSF103473">
    <property type="entry name" value="MFS general substrate transporter"/>
    <property type="match status" value="1"/>
</dbReference>
<comment type="similarity">
    <text evidence="2">Belongs to the major facilitator superfamily. TCR/Tet family.</text>
</comment>
<feature type="transmembrane region" description="Helical" evidence="8">
    <location>
        <begin position="272"/>
        <end position="293"/>
    </location>
</feature>
<evidence type="ECO:0000256" key="7">
    <source>
        <dbReference type="ARBA" id="ARBA00040594"/>
    </source>
</evidence>
<evidence type="ECO:0000313" key="11">
    <source>
        <dbReference type="Proteomes" id="UP001209553"/>
    </source>
</evidence>
<feature type="transmembrane region" description="Helical" evidence="8">
    <location>
        <begin position="335"/>
        <end position="354"/>
    </location>
</feature>
<evidence type="ECO:0000256" key="5">
    <source>
        <dbReference type="ARBA" id="ARBA00022989"/>
    </source>
</evidence>
<dbReference type="RefSeq" id="WP_262854336.1">
    <property type="nucleotide sequence ID" value="NZ_JAOPKZ010000002.1"/>
</dbReference>
<accession>A0ABT2QMW2</accession>
<name>A0ABT2QMW2_9STAP</name>
<dbReference type="PANTHER" id="PTHR42718:SF9">
    <property type="entry name" value="MAJOR FACILITATOR SUPERFAMILY MULTIDRUG TRANSPORTER MFSC"/>
    <property type="match status" value="1"/>
</dbReference>
<feature type="transmembrane region" description="Helical" evidence="8">
    <location>
        <begin position="164"/>
        <end position="183"/>
    </location>
</feature>
<dbReference type="PROSITE" id="PS50850">
    <property type="entry name" value="MFS"/>
    <property type="match status" value="1"/>
</dbReference>
<feature type="transmembrane region" description="Helical" evidence="8">
    <location>
        <begin position="401"/>
        <end position="426"/>
    </location>
</feature>
<proteinExistence type="inferred from homology"/>
<feature type="transmembrane region" description="Helical" evidence="8">
    <location>
        <begin position="204"/>
        <end position="221"/>
    </location>
</feature>
<reference evidence="10 11" key="1">
    <citation type="journal article" date="2023" name="Int. J. Syst. Evol. Microbiol.">
        <title>Streptococcus sciuri sp. nov., Staphylococcus marylandisciuri sp. nov. and Staphylococcus americanisciuri sp. nov., isolated from faeces of eastern grey squirrel (Sciurus carolinensis).</title>
        <authorList>
            <person name="Volokhov D.V."/>
            <person name="Zagorodnyaya T.A."/>
            <person name="Furtak V.A."/>
            <person name="Nattanmai G."/>
            <person name="Randall L."/>
            <person name="Jose S."/>
            <person name="Gao Y."/>
            <person name="Eisenberg T."/>
            <person name="Delmonte P."/>
            <person name="Blom J."/>
            <person name="Mitchell K.K."/>
        </authorList>
    </citation>
    <scope>NUCLEOTIDE SEQUENCE [LARGE SCALE GENOMIC DNA]</scope>
    <source>
        <strain evidence="10 11">SQ8-PEA</strain>
    </source>
</reference>
<dbReference type="Proteomes" id="UP001209553">
    <property type="component" value="Unassembled WGS sequence"/>
</dbReference>
<evidence type="ECO:0000259" key="9">
    <source>
        <dbReference type="PROSITE" id="PS50850"/>
    </source>
</evidence>
<feature type="transmembrane region" description="Helical" evidence="8">
    <location>
        <begin position="305"/>
        <end position="323"/>
    </location>
</feature>